<feature type="compositionally biased region" description="Basic and acidic residues" evidence="1">
    <location>
        <begin position="73"/>
        <end position="100"/>
    </location>
</feature>
<dbReference type="EMBL" id="JABFTP020000021">
    <property type="protein sequence ID" value="KAL3269843.1"/>
    <property type="molecule type" value="Genomic_DNA"/>
</dbReference>
<feature type="region of interest" description="Disordered" evidence="1">
    <location>
        <begin position="352"/>
        <end position="420"/>
    </location>
</feature>
<feature type="compositionally biased region" description="Basic and acidic residues" evidence="1">
    <location>
        <begin position="40"/>
        <end position="66"/>
    </location>
</feature>
<protein>
    <submittedName>
        <fullName evidence="2">Uncharacterized protein</fullName>
    </submittedName>
</protein>
<dbReference type="Proteomes" id="UP001516400">
    <property type="component" value="Unassembled WGS sequence"/>
</dbReference>
<feature type="compositionally biased region" description="Polar residues" evidence="1">
    <location>
        <begin position="27"/>
        <end position="39"/>
    </location>
</feature>
<name>A0ABD2MTX0_9CUCU</name>
<feature type="compositionally biased region" description="Basic and acidic residues" evidence="1">
    <location>
        <begin position="410"/>
        <end position="419"/>
    </location>
</feature>
<feature type="compositionally biased region" description="Polar residues" evidence="1">
    <location>
        <begin position="377"/>
        <end position="405"/>
    </location>
</feature>
<feature type="compositionally biased region" description="Polar residues" evidence="1">
    <location>
        <begin position="537"/>
        <end position="550"/>
    </location>
</feature>
<accession>A0ABD2MTX0</accession>
<feature type="compositionally biased region" description="Polar residues" evidence="1">
    <location>
        <begin position="165"/>
        <end position="175"/>
    </location>
</feature>
<feature type="region of interest" description="Disordered" evidence="1">
    <location>
        <begin position="466"/>
        <end position="602"/>
    </location>
</feature>
<keyword evidence="3" id="KW-1185">Reference proteome</keyword>
<dbReference type="AlphaFoldDB" id="A0ABD2MTX0"/>
<evidence type="ECO:0000256" key="1">
    <source>
        <dbReference type="SAM" id="MobiDB-lite"/>
    </source>
</evidence>
<organism evidence="2 3">
    <name type="scientific">Cryptolaemus montrouzieri</name>
    <dbReference type="NCBI Taxonomy" id="559131"/>
    <lineage>
        <taxon>Eukaryota</taxon>
        <taxon>Metazoa</taxon>
        <taxon>Ecdysozoa</taxon>
        <taxon>Arthropoda</taxon>
        <taxon>Hexapoda</taxon>
        <taxon>Insecta</taxon>
        <taxon>Pterygota</taxon>
        <taxon>Neoptera</taxon>
        <taxon>Endopterygota</taxon>
        <taxon>Coleoptera</taxon>
        <taxon>Polyphaga</taxon>
        <taxon>Cucujiformia</taxon>
        <taxon>Coccinelloidea</taxon>
        <taxon>Coccinellidae</taxon>
        <taxon>Scymninae</taxon>
        <taxon>Scymnini</taxon>
        <taxon>Cryptolaemus</taxon>
    </lineage>
</organism>
<comment type="caution">
    <text evidence="2">The sequence shown here is derived from an EMBL/GenBank/DDBJ whole genome shotgun (WGS) entry which is preliminary data.</text>
</comment>
<feature type="region of interest" description="Disordered" evidence="1">
    <location>
        <begin position="155"/>
        <end position="176"/>
    </location>
</feature>
<feature type="compositionally biased region" description="Low complexity" evidence="1">
    <location>
        <begin position="252"/>
        <end position="264"/>
    </location>
</feature>
<feature type="compositionally biased region" description="Polar residues" evidence="1">
    <location>
        <begin position="295"/>
        <end position="328"/>
    </location>
</feature>
<sequence>MDVEQKAEEAVTNPTSEPVKSDESKASTDNATTPVTNGDASKEELSVKVPEEVAEVEKKEVEKPEEAAAASKAEPKSEPEAPVKAEEAPKPVTEEPKPVVEETSASAVEAVKEVRSEEVPPPLPSSNPPSQVMVFAESTKANILLSEDIPVCEKPEVPVGESVNPPETQEPSNISPPIVESVASIESTPVLPVEEEQTCAETHAPISPTSSVENKPPSPVTSSVEVLPEVQDIPILDASESEQKSILEQNDSVVSATVSSTESSPLIIEALPKKSDESLQVSETSDFTLGKDEPSSNSLAQSELDTSNSPLIESQENCQIESEQASLKTENEDSMVSVPSVPVMIEEKVPVVSSAGDVPSQLESHISLQSDDSSLQELKSNLNLKDSPTSQEPSIASQEQSTDLSTIPEVESRDSKLEETADTLTEPISLAANVNEIADSPSKTLGSEQIGHEEVELSPSLAHKDIEPMCNAGSLPDLSTESLPSLPEPSDSVLEPMSLPPLDSVPDPIVDDIPVSPSKIESPTPKPLETEPPVVLTNGNATNGLKSSPTADDDESPLPLPLDGPLKQIVAPEPLVGDVHENSQSTGEAPAESNESAPATDE</sequence>
<feature type="compositionally biased region" description="Low complexity" evidence="1">
    <location>
        <begin position="588"/>
        <end position="602"/>
    </location>
</feature>
<feature type="compositionally biased region" description="Low complexity" evidence="1">
    <location>
        <begin position="367"/>
        <end position="376"/>
    </location>
</feature>
<feature type="compositionally biased region" description="Low complexity" evidence="1">
    <location>
        <begin position="474"/>
        <end position="518"/>
    </location>
</feature>
<reference evidence="2 3" key="1">
    <citation type="journal article" date="2021" name="BMC Biol.">
        <title>Horizontally acquired antibacterial genes associated with adaptive radiation of ladybird beetles.</title>
        <authorList>
            <person name="Li H.S."/>
            <person name="Tang X.F."/>
            <person name="Huang Y.H."/>
            <person name="Xu Z.Y."/>
            <person name="Chen M.L."/>
            <person name="Du X.Y."/>
            <person name="Qiu B.Y."/>
            <person name="Chen P.T."/>
            <person name="Zhang W."/>
            <person name="Slipinski A."/>
            <person name="Escalona H.E."/>
            <person name="Waterhouse R.M."/>
            <person name="Zwick A."/>
            <person name="Pang H."/>
        </authorList>
    </citation>
    <scope>NUCLEOTIDE SEQUENCE [LARGE SCALE GENOMIC DNA]</scope>
    <source>
        <strain evidence="2">SYSU2018</strain>
    </source>
</reference>
<feature type="region of interest" description="Disordered" evidence="1">
    <location>
        <begin position="1"/>
        <end position="131"/>
    </location>
</feature>
<evidence type="ECO:0000313" key="2">
    <source>
        <dbReference type="EMBL" id="KAL3269843.1"/>
    </source>
</evidence>
<feature type="compositionally biased region" description="Polar residues" evidence="1">
    <location>
        <begin position="278"/>
        <end position="287"/>
    </location>
</feature>
<proteinExistence type="predicted"/>
<gene>
    <name evidence="2" type="ORF">HHI36_008901</name>
</gene>
<feature type="region of interest" description="Disordered" evidence="1">
    <location>
        <begin position="194"/>
        <end position="335"/>
    </location>
</feature>
<evidence type="ECO:0000313" key="3">
    <source>
        <dbReference type="Proteomes" id="UP001516400"/>
    </source>
</evidence>